<dbReference type="GO" id="GO:0006508">
    <property type="term" value="P:proteolysis"/>
    <property type="evidence" value="ECO:0007669"/>
    <property type="project" value="UniProtKB-KW"/>
</dbReference>
<evidence type="ECO:0000259" key="12">
    <source>
        <dbReference type="Pfam" id="PF02163"/>
    </source>
</evidence>
<dbReference type="InterPro" id="IPR036034">
    <property type="entry name" value="PDZ_sf"/>
</dbReference>
<dbReference type="InterPro" id="IPR004387">
    <property type="entry name" value="Pept_M50_Zn"/>
</dbReference>
<dbReference type="EC" id="3.4.24.-" evidence="11"/>
<evidence type="ECO:0000256" key="5">
    <source>
        <dbReference type="ARBA" id="ARBA00022692"/>
    </source>
</evidence>
<evidence type="ECO:0000256" key="8">
    <source>
        <dbReference type="ARBA" id="ARBA00022989"/>
    </source>
</evidence>
<evidence type="ECO:0000256" key="4">
    <source>
        <dbReference type="ARBA" id="ARBA00022670"/>
    </source>
</evidence>
<keyword evidence="11" id="KW-0479">Metal-binding</keyword>
<feature type="transmembrane region" description="Helical" evidence="11">
    <location>
        <begin position="435"/>
        <end position="457"/>
    </location>
</feature>
<dbReference type="SUPFAM" id="SSF50156">
    <property type="entry name" value="PDZ domain-like"/>
    <property type="match status" value="1"/>
</dbReference>
<comment type="similarity">
    <text evidence="3 11">Belongs to the peptidase M50B family.</text>
</comment>
<evidence type="ECO:0000256" key="9">
    <source>
        <dbReference type="ARBA" id="ARBA00023049"/>
    </source>
</evidence>
<dbReference type="CDD" id="cd06163">
    <property type="entry name" value="S2P-M50_PDZ_RseP-like"/>
    <property type="match status" value="1"/>
</dbReference>
<feature type="transmembrane region" description="Helical" evidence="11">
    <location>
        <begin position="6"/>
        <end position="26"/>
    </location>
</feature>
<dbReference type="Gene3D" id="2.30.42.10">
    <property type="match status" value="2"/>
</dbReference>
<evidence type="ECO:0000256" key="3">
    <source>
        <dbReference type="ARBA" id="ARBA00007931"/>
    </source>
</evidence>
<comment type="subcellular location">
    <subcellularLocation>
        <location evidence="2">Membrane</location>
        <topology evidence="2">Multi-pass membrane protein</topology>
    </subcellularLocation>
</comment>
<evidence type="ECO:0000313" key="14">
    <source>
        <dbReference type="Proteomes" id="UP001139353"/>
    </source>
</evidence>
<evidence type="ECO:0000256" key="6">
    <source>
        <dbReference type="ARBA" id="ARBA00022801"/>
    </source>
</evidence>
<gene>
    <name evidence="13" type="primary">rseP</name>
    <name evidence="13" type="ORF">LPC04_12690</name>
</gene>
<keyword evidence="7 11" id="KW-0862">Zinc</keyword>
<keyword evidence="14" id="KW-1185">Reference proteome</keyword>
<proteinExistence type="inferred from homology"/>
<dbReference type="EMBL" id="JAJLJH010000002">
    <property type="protein sequence ID" value="MCK9686566.1"/>
    <property type="molecule type" value="Genomic_DNA"/>
</dbReference>
<dbReference type="GO" id="GO:0016020">
    <property type="term" value="C:membrane"/>
    <property type="evidence" value="ECO:0007669"/>
    <property type="project" value="UniProtKB-SubCell"/>
</dbReference>
<dbReference type="PANTHER" id="PTHR42837:SF2">
    <property type="entry name" value="MEMBRANE METALLOPROTEASE ARASP2, CHLOROPLASTIC-RELATED"/>
    <property type="match status" value="1"/>
</dbReference>
<evidence type="ECO:0000313" key="13">
    <source>
        <dbReference type="EMBL" id="MCK9686566.1"/>
    </source>
</evidence>
<name>A0A9X2C0M8_9BURK</name>
<keyword evidence="5 11" id="KW-0812">Transmembrane</keyword>
<evidence type="ECO:0000256" key="2">
    <source>
        <dbReference type="ARBA" id="ARBA00004141"/>
    </source>
</evidence>
<dbReference type="RefSeq" id="WP_275682586.1">
    <property type="nucleotide sequence ID" value="NZ_JAJLJH010000002.1"/>
</dbReference>
<feature type="transmembrane region" description="Helical" evidence="11">
    <location>
        <begin position="388"/>
        <end position="410"/>
    </location>
</feature>
<dbReference type="GO" id="GO:0046872">
    <property type="term" value="F:metal ion binding"/>
    <property type="evidence" value="ECO:0007669"/>
    <property type="project" value="UniProtKB-KW"/>
</dbReference>
<comment type="cofactor">
    <cofactor evidence="1 11">
        <name>Zn(2+)</name>
        <dbReference type="ChEBI" id="CHEBI:29105"/>
    </cofactor>
</comment>
<reference evidence="13" key="1">
    <citation type="submission" date="2021-11" db="EMBL/GenBank/DDBJ databases">
        <title>BS-T2-15 a new species belonging to the Comamonadaceae family isolated from the soil of a French oak forest.</title>
        <authorList>
            <person name="Mieszkin S."/>
            <person name="Alain K."/>
        </authorList>
    </citation>
    <scope>NUCLEOTIDE SEQUENCE</scope>
    <source>
        <strain evidence="13">BS-T2-15</strain>
    </source>
</reference>
<evidence type="ECO:0000256" key="7">
    <source>
        <dbReference type="ARBA" id="ARBA00022833"/>
    </source>
</evidence>
<keyword evidence="9 11" id="KW-0482">Metalloprotease</keyword>
<dbReference type="AlphaFoldDB" id="A0A9X2C0M8"/>
<organism evidence="13 14">
    <name type="scientific">Scleromatobacter humisilvae</name>
    <dbReference type="NCBI Taxonomy" id="2897159"/>
    <lineage>
        <taxon>Bacteria</taxon>
        <taxon>Pseudomonadati</taxon>
        <taxon>Pseudomonadota</taxon>
        <taxon>Betaproteobacteria</taxon>
        <taxon>Burkholderiales</taxon>
        <taxon>Sphaerotilaceae</taxon>
        <taxon>Scleromatobacter</taxon>
    </lineage>
</organism>
<dbReference type="Proteomes" id="UP001139353">
    <property type="component" value="Unassembled WGS sequence"/>
</dbReference>
<dbReference type="PANTHER" id="PTHR42837">
    <property type="entry name" value="REGULATOR OF SIGMA-E PROTEASE RSEP"/>
    <property type="match status" value="1"/>
</dbReference>
<evidence type="ECO:0000256" key="10">
    <source>
        <dbReference type="ARBA" id="ARBA00023136"/>
    </source>
</evidence>
<keyword evidence="8 11" id="KW-1133">Transmembrane helix</keyword>
<accession>A0A9X2C0M8</accession>
<dbReference type="InterPro" id="IPR008915">
    <property type="entry name" value="Peptidase_M50"/>
</dbReference>
<evidence type="ECO:0000256" key="11">
    <source>
        <dbReference type="RuleBase" id="RU362031"/>
    </source>
</evidence>
<feature type="domain" description="Peptidase M50" evidence="12">
    <location>
        <begin position="9"/>
        <end position="447"/>
    </location>
</feature>
<keyword evidence="4" id="KW-0645">Protease</keyword>
<dbReference type="GO" id="GO:0004222">
    <property type="term" value="F:metalloendopeptidase activity"/>
    <property type="evidence" value="ECO:0007669"/>
    <property type="project" value="InterPro"/>
</dbReference>
<comment type="caution">
    <text evidence="13">The sequence shown here is derived from an EMBL/GenBank/DDBJ whole genome shotgun (WGS) entry which is preliminary data.</text>
</comment>
<protein>
    <recommendedName>
        <fullName evidence="11">Zinc metalloprotease</fullName>
        <ecNumber evidence="11">3.4.24.-</ecNumber>
    </recommendedName>
</protein>
<dbReference type="Pfam" id="PF02163">
    <property type="entry name" value="Peptidase_M50"/>
    <property type="match status" value="1"/>
</dbReference>
<keyword evidence="10 11" id="KW-0472">Membrane</keyword>
<sequence>MDLLLGLPYYLVMLGILITVHEYGHYRVAVACNIRIYRFSLGFGPVLWRRPFGEPGCEFTLSAIPLGGYVLMLEKPDADTPPEDVDRALGRRPLWQRAAVILAGPLANLVLGAVFYAAAQYVGIKEVVPALSQPPAGSMLAAAGVRSGDRIVASSEDDLDTPGGVDWRPVHSFDDFFVGAIVALMDGKPLSLQIQHRGEQGTRDITLPLDTLGKTELDEEAATRIGLTRPYAPPLISDVVASGPAALAGVRAGDVVERIDDDVIADAFGLQTRIRAAAAGGKPRTMQWHVLRAGTPLTLAVTPRIVSEGGVTAAKADVVLGAYPAELVHLGPVDAVVYGAQQMGRHAVLSLRMFGRMLTGKASLKNLNGPITIADGAAKSAKLGLSHFLTYLAQVSVGIGVLNLLPIPVLDGGRLLYYLFEGATGRPVSTPWQTWLRYGGVFAILLLMSLALSNDLVRFLGR</sequence>
<dbReference type="NCBIfam" id="TIGR00054">
    <property type="entry name" value="RIP metalloprotease RseP"/>
    <property type="match status" value="1"/>
</dbReference>
<evidence type="ECO:0000256" key="1">
    <source>
        <dbReference type="ARBA" id="ARBA00001947"/>
    </source>
</evidence>
<keyword evidence="6 11" id="KW-0378">Hydrolase</keyword>